<sequence length="120" mass="14473">MNHSYCSTLLIRDQCSDRRIERFIFMVKKKKGTRSEIILKHNFVEKKKKKNYRRYKKASFAKCCSSLIYIRNLLEYVACPILIRKYEFEWRMVNLFVPSVERALESFHTEYNRGDDGSES</sequence>
<reference evidence="1 2" key="1">
    <citation type="submission" date="2023-03" db="EMBL/GenBank/DDBJ databases">
        <title>High recombination rates correlate with genetic variation in Cardiocondyla obscurior ants.</title>
        <authorList>
            <person name="Errbii M."/>
        </authorList>
    </citation>
    <scope>NUCLEOTIDE SEQUENCE [LARGE SCALE GENOMIC DNA]</scope>
    <source>
        <strain evidence="1">Alpha-2009</strain>
        <tissue evidence="1">Whole body</tissue>
    </source>
</reference>
<gene>
    <name evidence="1" type="ORF">PUN28_017675</name>
</gene>
<keyword evidence="2" id="KW-1185">Reference proteome</keyword>
<name>A0AAW2ELA5_9HYME</name>
<comment type="caution">
    <text evidence="1">The sequence shown here is derived from an EMBL/GenBank/DDBJ whole genome shotgun (WGS) entry which is preliminary data.</text>
</comment>
<protein>
    <submittedName>
        <fullName evidence="1">Uncharacterized protein</fullName>
    </submittedName>
</protein>
<dbReference type="Proteomes" id="UP001430953">
    <property type="component" value="Unassembled WGS sequence"/>
</dbReference>
<accession>A0AAW2ELA5</accession>
<evidence type="ECO:0000313" key="2">
    <source>
        <dbReference type="Proteomes" id="UP001430953"/>
    </source>
</evidence>
<proteinExistence type="predicted"/>
<evidence type="ECO:0000313" key="1">
    <source>
        <dbReference type="EMBL" id="KAL0103568.1"/>
    </source>
</evidence>
<dbReference type="AlphaFoldDB" id="A0AAW2ELA5"/>
<organism evidence="1 2">
    <name type="scientific">Cardiocondyla obscurior</name>
    <dbReference type="NCBI Taxonomy" id="286306"/>
    <lineage>
        <taxon>Eukaryota</taxon>
        <taxon>Metazoa</taxon>
        <taxon>Ecdysozoa</taxon>
        <taxon>Arthropoda</taxon>
        <taxon>Hexapoda</taxon>
        <taxon>Insecta</taxon>
        <taxon>Pterygota</taxon>
        <taxon>Neoptera</taxon>
        <taxon>Endopterygota</taxon>
        <taxon>Hymenoptera</taxon>
        <taxon>Apocrita</taxon>
        <taxon>Aculeata</taxon>
        <taxon>Formicoidea</taxon>
        <taxon>Formicidae</taxon>
        <taxon>Myrmicinae</taxon>
        <taxon>Cardiocondyla</taxon>
    </lineage>
</organism>
<dbReference type="EMBL" id="JADYXP020000021">
    <property type="protein sequence ID" value="KAL0103568.1"/>
    <property type="molecule type" value="Genomic_DNA"/>
</dbReference>